<dbReference type="RefSeq" id="WP_029941517.1">
    <property type="nucleotide sequence ID" value="NZ_BSOO01000002.1"/>
</dbReference>
<keyword evidence="3" id="KW-1185">Reference proteome</keyword>
<evidence type="ECO:0000313" key="3">
    <source>
        <dbReference type="Proteomes" id="UP001156703"/>
    </source>
</evidence>
<gene>
    <name evidence="2" type="ORF">GCM10007925_02080</name>
</gene>
<name>A0ABQ5Z4T8_9SPHN</name>
<evidence type="ECO:0000256" key="1">
    <source>
        <dbReference type="SAM" id="MobiDB-lite"/>
    </source>
</evidence>
<sequence length="89" mass="9812">MLLLTALALMSAQAVDPAKLGPTVSATKDSVDKTTGRDQNEVICEFQGELGSRLKGHKVCATRAEWAERRREARKETDQQQTLRVTKGN</sequence>
<feature type="compositionally biased region" description="Polar residues" evidence="1">
    <location>
        <begin position="79"/>
        <end position="89"/>
    </location>
</feature>
<proteinExistence type="predicted"/>
<comment type="caution">
    <text evidence="2">The sequence shown here is derived from an EMBL/GenBank/DDBJ whole genome shotgun (WGS) entry which is preliminary data.</text>
</comment>
<organism evidence="2 3">
    <name type="scientific">Sphingomonas astaxanthinifaciens DSM 22298</name>
    <dbReference type="NCBI Taxonomy" id="1123267"/>
    <lineage>
        <taxon>Bacteria</taxon>
        <taxon>Pseudomonadati</taxon>
        <taxon>Pseudomonadota</taxon>
        <taxon>Alphaproteobacteria</taxon>
        <taxon>Sphingomonadales</taxon>
        <taxon>Sphingomonadaceae</taxon>
        <taxon>Sphingomonas</taxon>
    </lineage>
</organism>
<feature type="region of interest" description="Disordered" evidence="1">
    <location>
        <begin position="67"/>
        <end position="89"/>
    </location>
</feature>
<accession>A0ABQ5Z4T8</accession>
<dbReference type="Proteomes" id="UP001156703">
    <property type="component" value="Unassembled WGS sequence"/>
</dbReference>
<protein>
    <submittedName>
        <fullName evidence="2">Uncharacterized protein</fullName>
    </submittedName>
</protein>
<evidence type="ECO:0000313" key="2">
    <source>
        <dbReference type="EMBL" id="GLR46497.1"/>
    </source>
</evidence>
<reference evidence="3" key="1">
    <citation type="journal article" date="2019" name="Int. J. Syst. Evol. Microbiol.">
        <title>The Global Catalogue of Microorganisms (GCM) 10K type strain sequencing project: providing services to taxonomists for standard genome sequencing and annotation.</title>
        <authorList>
            <consortium name="The Broad Institute Genomics Platform"/>
            <consortium name="The Broad Institute Genome Sequencing Center for Infectious Disease"/>
            <person name="Wu L."/>
            <person name="Ma J."/>
        </authorList>
    </citation>
    <scope>NUCLEOTIDE SEQUENCE [LARGE SCALE GENOMIC DNA]</scope>
    <source>
        <strain evidence="3">NBRC 102146</strain>
    </source>
</reference>
<feature type="compositionally biased region" description="Basic and acidic residues" evidence="1">
    <location>
        <begin position="67"/>
        <end position="78"/>
    </location>
</feature>
<dbReference type="EMBL" id="BSOO01000002">
    <property type="protein sequence ID" value="GLR46497.1"/>
    <property type="molecule type" value="Genomic_DNA"/>
</dbReference>